<dbReference type="Proteomes" id="UP000284417">
    <property type="component" value="Unassembled WGS sequence"/>
</dbReference>
<proteinExistence type="predicted"/>
<gene>
    <name evidence="1" type="ORF">DW042_21750</name>
</gene>
<organism evidence="1 2">
    <name type="scientific">Bacteroides xylanisolvens</name>
    <dbReference type="NCBI Taxonomy" id="371601"/>
    <lineage>
        <taxon>Bacteria</taxon>
        <taxon>Pseudomonadati</taxon>
        <taxon>Bacteroidota</taxon>
        <taxon>Bacteroidia</taxon>
        <taxon>Bacteroidales</taxon>
        <taxon>Bacteroidaceae</taxon>
        <taxon>Bacteroides</taxon>
    </lineage>
</organism>
<evidence type="ECO:0000313" key="1">
    <source>
        <dbReference type="EMBL" id="RHK90664.1"/>
    </source>
</evidence>
<protein>
    <submittedName>
        <fullName evidence="1">Uncharacterized protein</fullName>
    </submittedName>
</protein>
<name>A0A415HEV4_9BACE</name>
<dbReference type="AlphaFoldDB" id="A0A415HEV4"/>
<evidence type="ECO:0000313" key="2">
    <source>
        <dbReference type="Proteomes" id="UP000284417"/>
    </source>
</evidence>
<accession>A0A415HEV4</accession>
<dbReference type="RefSeq" id="WP_008997581.1">
    <property type="nucleotide sequence ID" value="NZ_CABKPA010000036.1"/>
</dbReference>
<dbReference type="EMBL" id="QROC01000041">
    <property type="protein sequence ID" value="RHK90664.1"/>
    <property type="molecule type" value="Genomic_DNA"/>
</dbReference>
<reference evidence="1 2" key="1">
    <citation type="submission" date="2018-08" db="EMBL/GenBank/DDBJ databases">
        <title>A genome reference for cultivated species of the human gut microbiota.</title>
        <authorList>
            <person name="Zou Y."/>
            <person name="Xue W."/>
            <person name="Luo G."/>
        </authorList>
    </citation>
    <scope>NUCLEOTIDE SEQUENCE [LARGE SCALE GENOMIC DNA]</scope>
    <source>
        <strain evidence="1 2">AF39-6AC</strain>
    </source>
</reference>
<sequence>MQTRLLQLAILLICLSGCTNEHTNTPAFYIWKSKLSVQDADTAYLNTLGAPKIYARMFDVDNKGNGAFPTADYSPSFSLDNPGFQQKIVPVIFITNKAIRQCTAADIEKLARNCADRIDTLYRLHFNKLPTEYQFDCDWTEKTKENYFNFLNHIRKLRKGVPISCTIRLHQIKFKDKTGIPPVDKGTLMYYASSEPTDFENENTILNNKDAASYIEKIGSYPLHLDIALPLYSWGIVRNPFGQIKLINGVRKATIDARPDYYQPTKDGIYCILQSHYINGVWVNKDYELKVEEVSPETLLEAAKLLRKKLRKENREIIFYHLDKEIIKQYSTEQLINIINTFS</sequence>
<comment type="caution">
    <text evidence="1">The sequence shown here is derived from an EMBL/GenBank/DDBJ whole genome shotgun (WGS) entry which is preliminary data.</text>
</comment>